<keyword evidence="3" id="KW-1185">Reference proteome</keyword>
<keyword evidence="1" id="KW-0812">Transmembrane</keyword>
<evidence type="ECO:0000313" key="2">
    <source>
        <dbReference type="EMBL" id="GFO46888.1"/>
    </source>
</evidence>
<accession>A0AAV4DRF4</accession>
<keyword evidence="1" id="KW-0472">Membrane</keyword>
<sequence length="201" mass="21024">MSQTRLTQGFGGKINGTSKSTLDLPLDVDLPLDGSSSGRWVRAVPSSSGQYHHRSSFLAGLRSLPRPRCPTTGTRQHSVLSGPAHGHHVVALTSGSGWIYDASNSYTASFIIHGGLVAFSGLILIPVKFALVRSKRRGENVAAAAAAFGNAALVVDDGADAAKSDAVDVGIVYIRAEHVCETDKTAGGKDYSLSVTSDVLY</sequence>
<reference evidence="2 3" key="1">
    <citation type="journal article" date="2021" name="Elife">
        <title>Chloroplast acquisition without the gene transfer in kleptoplastic sea slugs, Plakobranchus ocellatus.</title>
        <authorList>
            <person name="Maeda T."/>
            <person name="Takahashi S."/>
            <person name="Yoshida T."/>
            <person name="Shimamura S."/>
            <person name="Takaki Y."/>
            <person name="Nagai Y."/>
            <person name="Toyoda A."/>
            <person name="Suzuki Y."/>
            <person name="Arimoto A."/>
            <person name="Ishii H."/>
            <person name="Satoh N."/>
            <person name="Nishiyama T."/>
            <person name="Hasebe M."/>
            <person name="Maruyama T."/>
            <person name="Minagawa J."/>
            <person name="Obokata J."/>
            <person name="Shigenobu S."/>
        </authorList>
    </citation>
    <scope>NUCLEOTIDE SEQUENCE [LARGE SCALE GENOMIC DNA]</scope>
</reference>
<dbReference type="EMBL" id="BLXT01008234">
    <property type="protein sequence ID" value="GFO46888.1"/>
    <property type="molecule type" value="Genomic_DNA"/>
</dbReference>
<comment type="caution">
    <text evidence="2">The sequence shown here is derived from an EMBL/GenBank/DDBJ whole genome shotgun (WGS) entry which is preliminary data.</text>
</comment>
<dbReference type="Proteomes" id="UP000735302">
    <property type="component" value="Unassembled WGS sequence"/>
</dbReference>
<evidence type="ECO:0000256" key="1">
    <source>
        <dbReference type="SAM" id="Phobius"/>
    </source>
</evidence>
<protein>
    <submittedName>
        <fullName evidence="2">Uncharacterized protein</fullName>
    </submittedName>
</protein>
<organism evidence="2 3">
    <name type="scientific">Plakobranchus ocellatus</name>
    <dbReference type="NCBI Taxonomy" id="259542"/>
    <lineage>
        <taxon>Eukaryota</taxon>
        <taxon>Metazoa</taxon>
        <taxon>Spiralia</taxon>
        <taxon>Lophotrochozoa</taxon>
        <taxon>Mollusca</taxon>
        <taxon>Gastropoda</taxon>
        <taxon>Heterobranchia</taxon>
        <taxon>Euthyneura</taxon>
        <taxon>Panpulmonata</taxon>
        <taxon>Sacoglossa</taxon>
        <taxon>Placobranchoidea</taxon>
        <taxon>Plakobranchidae</taxon>
        <taxon>Plakobranchus</taxon>
    </lineage>
</organism>
<keyword evidence="1" id="KW-1133">Transmembrane helix</keyword>
<dbReference type="AlphaFoldDB" id="A0AAV4DRF4"/>
<evidence type="ECO:0000313" key="3">
    <source>
        <dbReference type="Proteomes" id="UP000735302"/>
    </source>
</evidence>
<proteinExistence type="predicted"/>
<name>A0AAV4DRF4_9GAST</name>
<feature type="transmembrane region" description="Helical" evidence="1">
    <location>
        <begin position="106"/>
        <end position="127"/>
    </location>
</feature>
<gene>
    <name evidence="2" type="ORF">PoB_007339300</name>
</gene>